<comment type="similarity">
    <text evidence="2">Belongs to the MscS (TC 1.A.23) family.</text>
</comment>
<feature type="transmembrane region" description="Helical" evidence="8">
    <location>
        <begin position="611"/>
        <end position="638"/>
    </location>
</feature>
<evidence type="ECO:0000256" key="2">
    <source>
        <dbReference type="ARBA" id="ARBA00008017"/>
    </source>
</evidence>
<evidence type="ECO:0000313" key="12">
    <source>
        <dbReference type="Proteomes" id="UP000198711"/>
    </source>
</evidence>
<keyword evidence="3" id="KW-1003">Cell membrane</keyword>
<evidence type="ECO:0000256" key="3">
    <source>
        <dbReference type="ARBA" id="ARBA00022475"/>
    </source>
</evidence>
<dbReference type="GO" id="GO:0008381">
    <property type="term" value="F:mechanosensitive monoatomic ion channel activity"/>
    <property type="evidence" value="ECO:0007669"/>
    <property type="project" value="UniProtKB-ARBA"/>
</dbReference>
<evidence type="ECO:0000256" key="4">
    <source>
        <dbReference type="ARBA" id="ARBA00022692"/>
    </source>
</evidence>
<comment type="caution">
    <text evidence="11">The sequence shown here is derived from an EMBL/GenBank/DDBJ whole genome shotgun (WGS) entry which is preliminary data.</text>
</comment>
<evidence type="ECO:0000256" key="5">
    <source>
        <dbReference type="ARBA" id="ARBA00022989"/>
    </source>
</evidence>
<dbReference type="GO" id="GO:0005886">
    <property type="term" value="C:plasma membrane"/>
    <property type="evidence" value="ECO:0007669"/>
    <property type="project" value="UniProtKB-SubCell"/>
</dbReference>
<keyword evidence="4 8" id="KW-0812">Transmembrane</keyword>
<dbReference type="InterPro" id="IPR011014">
    <property type="entry name" value="MscS_channel_TM-2"/>
</dbReference>
<proteinExistence type="inferred from homology"/>
<dbReference type="EMBL" id="FNNO01000013">
    <property type="protein sequence ID" value="SDX30528.1"/>
    <property type="molecule type" value="Genomic_DNA"/>
</dbReference>
<feature type="transmembrane region" description="Helical" evidence="8">
    <location>
        <begin position="536"/>
        <end position="556"/>
    </location>
</feature>
<dbReference type="Gene3D" id="3.30.70.100">
    <property type="match status" value="1"/>
</dbReference>
<evidence type="ECO:0000259" key="10">
    <source>
        <dbReference type="Pfam" id="PF00924"/>
    </source>
</evidence>
<dbReference type="AlphaFoldDB" id="A0A8X8LC72"/>
<dbReference type="Gene3D" id="2.30.30.60">
    <property type="match status" value="1"/>
</dbReference>
<organism evidence="11 12">
    <name type="scientific">Hydrobacter penzbergensis</name>
    <dbReference type="NCBI Taxonomy" id="1235997"/>
    <lineage>
        <taxon>Bacteria</taxon>
        <taxon>Pseudomonadati</taxon>
        <taxon>Bacteroidota</taxon>
        <taxon>Chitinophagia</taxon>
        <taxon>Chitinophagales</taxon>
        <taxon>Chitinophagaceae</taxon>
        <taxon>Hydrobacter</taxon>
    </lineage>
</organism>
<evidence type="ECO:0000256" key="7">
    <source>
        <dbReference type="SAM" id="Coils"/>
    </source>
</evidence>
<evidence type="ECO:0000256" key="9">
    <source>
        <dbReference type="SAM" id="SignalP"/>
    </source>
</evidence>
<evidence type="ECO:0000256" key="6">
    <source>
        <dbReference type="ARBA" id="ARBA00023136"/>
    </source>
</evidence>
<dbReference type="SUPFAM" id="SSF82861">
    <property type="entry name" value="Mechanosensitive channel protein MscS (YggB), transmembrane region"/>
    <property type="match status" value="1"/>
</dbReference>
<feature type="domain" description="Mechanosensitive ion channel MscS" evidence="10">
    <location>
        <begin position="626"/>
        <end position="691"/>
    </location>
</feature>
<keyword evidence="12" id="KW-1185">Reference proteome</keyword>
<feature type="transmembrane region" description="Helical" evidence="8">
    <location>
        <begin position="301"/>
        <end position="321"/>
    </location>
</feature>
<feature type="transmembrane region" description="Helical" evidence="8">
    <location>
        <begin position="382"/>
        <end position="401"/>
    </location>
</feature>
<dbReference type="PANTHER" id="PTHR30347">
    <property type="entry name" value="POTASSIUM CHANNEL RELATED"/>
    <property type="match status" value="1"/>
</dbReference>
<dbReference type="InterPro" id="IPR023408">
    <property type="entry name" value="MscS_beta-dom_sf"/>
</dbReference>
<dbReference type="InterPro" id="IPR010920">
    <property type="entry name" value="LSM_dom_sf"/>
</dbReference>
<dbReference type="SUPFAM" id="SSF82689">
    <property type="entry name" value="Mechanosensitive channel protein MscS (YggB), C-terminal domain"/>
    <property type="match status" value="1"/>
</dbReference>
<gene>
    <name evidence="11" type="ORF">SAMN05444410_1132</name>
</gene>
<evidence type="ECO:0000256" key="8">
    <source>
        <dbReference type="SAM" id="Phobius"/>
    </source>
</evidence>
<dbReference type="InterPro" id="IPR052702">
    <property type="entry name" value="MscS-like_channel"/>
</dbReference>
<dbReference type="Gene3D" id="1.10.287.1260">
    <property type="match status" value="1"/>
</dbReference>
<feature type="transmembrane region" description="Helical" evidence="8">
    <location>
        <begin position="353"/>
        <end position="370"/>
    </location>
</feature>
<feature type="transmembrane region" description="Helical" evidence="8">
    <location>
        <begin position="496"/>
        <end position="516"/>
    </location>
</feature>
<reference evidence="11 12" key="1">
    <citation type="submission" date="2016-10" db="EMBL/GenBank/DDBJ databases">
        <authorList>
            <person name="Varghese N."/>
            <person name="Submissions S."/>
        </authorList>
    </citation>
    <scope>NUCLEOTIDE SEQUENCE [LARGE SCALE GENOMIC DNA]</scope>
    <source>
        <strain evidence="11 12">DSM 25353</strain>
    </source>
</reference>
<dbReference type="InterPro" id="IPR011066">
    <property type="entry name" value="MscS_channel_C_sf"/>
</dbReference>
<comment type="subcellular location">
    <subcellularLocation>
        <location evidence="1">Cell membrane</location>
        <topology evidence="1">Multi-pass membrane protein</topology>
    </subcellularLocation>
</comment>
<keyword evidence="5 8" id="KW-1133">Transmembrane helix</keyword>
<evidence type="ECO:0000313" key="11">
    <source>
        <dbReference type="EMBL" id="SDX30528.1"/>
    </source>
</evidence>
<dbReference type="InterPro" id="IPR006685">
    <property type="entry name" value="MscS_channel_2nd"/>
</dbReference>
<feature type="signal peptide" evidence="9">
    <location>
        <begin position="1"/>
        <end position="19"/>
    </location>
</feature>
<feature type="transmembrane region" description="Helical" evidence="8">
    <location>
        <begin position="263"/>
        <end position="280"/>
    </location>
</feature>
<feature type="transmembrane region" description="Helical" evidence="8">
    <location>
        <begin position="583"/>
        <end position="605"/>
    </location>
</feature>
<feature type="transmembrane region" description="Helical" evidence="8">
    <location>
        <begin position="413"/>
        <end position="434"/>
    </location>
</feature>
<keyword evidence="6 8" id="KW-0472">Membrane</keyword>
<dbReference type="Pfam" id="PF00924">
    <property type="entry name" value="MS_channel_2nd"/>
    <property type="match status" value="1"/>
</dbReference>
<sequence length="783" mass="88387">MTRCQLIFVLLLFCRMSLAQDMIKHVHHRTDSTFFTENAGPQQSDYLESLEQVFQVLNKVPIVTSSFLNLDDIEHDLGQNDSAVAILKERMAYTHSLNIRSLQVYNTLLDKLAVTMKRYEDNLDEYRTKLEGLKKEILGLRKDTLIGQIFKDTALHTVFTPQLKRLRSKWREADSLLKSSTNVINNLKSRVAANNITIADLLFQVDAISDDLRYNAFGKEQSYLWEPPSFSVDSGAVEQDNRSRRYTGEKKLARYYFMNTSNIRFLLAITLAIYFYWVWFNFRSLRRLGKLSSINEFHFHYISPLPVIACLVFTLNLAPLFDPRAPAVYIEYSQLLLVLALGILFYRRLPKHYFMLWCIFIVLSFTLYFAESGHLLATYSGRWVRLMLNAVSAALAVYFFFTSKEKPGRSWLVRFAVIIYLALHLTAIVCNLLGRVTLSQIAGSTAAFSLSSAIGLMVFVQLITETFLLQIQSSRMRKNYPDSFEFVGIARSITKLMGIVAAIVWLIVVTNSLNVYDMLGDTLSGLFNTPRSVGKISFTFNGILLFLGIIWIANFFQKYIAYFFGDTGDDASIDDRNQRSRLLVTRLVLLIAGFFLAVAASGLPIDKITFVLGALGVGIGLGLQGIINNFVSGIIIIFDRPIRLGDTVEVGGKKGRVKEISIRSSTILTDEGAEVIIPNGDVLSHNIINWTLSNNQVRATLSFNLDKTTYTDAIQPDIKELVKTIPGIFLRKEPELAIEHVTSKAVRLKVSFWCTDVGSSSATSAAAREAIYNYLEKKGIEVS</sequence>
<feature type="coiled-coil region" evidence="7">
    <location>
        <begin position="109"/>
        <end position="143"/>
    </location>
</feature>
<keyword evidence="7" id="KW-0175">Coiled coil</keyword>
<dbReference type="SUPFAM" id="SSF50182">
    <property type="entry name" value="Sm-like ribonucleoproteins"/>
    <property type="match status" value="1"/>
</dbReference>
<name>A0A8X8LC72_9BACT</name>
<feature type="transmembrane region" description="Helical" evidence="8">
    <location>
        <begin position="327"/>
        <end position="346"/>
    </location>
</feature>
<accession>A0A8X8LC72</accession>
<dbReference type="Proteomes" id="UP000198711">
    <property type="component" value="Unassembled WGS sequence"/>
</dbReference>
<evidence type="ECO:0000256" key="1">
    <source>
        <dbReference type="ARBA" id="ARBA00004651"/>
    </source>
</evidence>
<protein>
    <submittedName>
        <fullName evidence="11">Mechanosensitive ion channel</fullName>
    </submittedName>
</protein>
<feature type="transmembrane region" description="Helical" evidence="8">
    <location>
        <begin position="446"/>
        <end position="469"/>
    </location>
</feature>
<keyword evidence="9" id="KW-0732">Signal</keyword>
<dbReference type="PANTHER" id="PTHR30347:SF1">
    <property type="entry name" value="MECHANOSENSITIVE CHANNEL MSCK"/>
    <property type="match status" value="1"/>
</dbReference>
<feature type="chain" id="PRO_5036500680" evidence="9">
    <location>
        <begin position="20"/>
        <end position="783"/>
    </location>
</feature>